<reference evidence="1 2" key="1">
    <citation type="journal article" date="2023" name="Plants (Basel)">
        <title>Bridging the Gap: Combining Genomics and Transcriptomics Approaches to Understand Stylosanthes scabra, an Orphan Legume from the Brazilian Caatinga.</title>
        <authorList>
            <person name="Ferreira-Neto J.R.C."/>
            <person name="da Silva M.D."/>
            <person name="Binneck E."/>
            <person name="de Melo N.F."/>
            <person name="da Silva R.H."/>
            <person name="de Melo A.L.T.M."/>
            <person name="Pandolfi V."/>
            <person name="Bustamante F.O."/>
            <person name="Brasileiro-Vidal A.C."/>
            <person name="Benko-Iseppon A.M."/>
        </authorList>
    </citation>
    <scope>NUCLEOTIDE SEQUENCE [LARGE SCALE GENOMIC DNA]</scope>
    <source>
        <tissue evidence="1">Leaves</tissue>
    </source>
</reference>
<dbReference type="EMBL" id="JASCZI010242165">
    <property type="protein sequence ID" value="MED6209923.1"/>
    <property type="molecule type" value="Genomic_DNA"/>
</dbReference>
<sequence>NILSLELWLIRTAPKLALRLFSKIPNPQKYYESGNGTHTRNSGSRKVKNVHGRRRCRGSLILTWEYTEIWRRWGKMSELLA</sequence>
<organism evidence="1 2">
    <name type="scientific">Stylosanthes scabra</name>
    <dbReference type="NCBI Taxonomy" id="79078"/>
    <lineage>
        <taxon>Eukaryota</taxon>
        <taxon>Viridiplantae</taxon>
        <taxon>Streptophyta</taxon>
        <taxon>Embryophyta</taxon>
        <taxon>Tracheophyta</taxon>
        <taxon>Spermatophyta</taxon>
        <taxon>Magnoliopsida</taxon>
        <taxon>eudicotyledons</taxon>
        <taxon>Gunneridae</taxon>
        <taxon>Pentapetalae</taxon>
        <taxon>rosids</taxon>
        <taxon>fabids</taxon>
        <taxon>Fabales</taxon>
        <taxon>Fabaceae</taxon>
        <taxon>Papilionoideae</taxon>
        <taxon>50 kb inversion clade</taxon>
        <taxon>dalbergioids sensu lato</taxon>
        <taxon>Dalbergieae</taxon>
        <taxon>Pterocarpus clade</taxon>
        <taxon>Stylosanthes</taxon>
    </lineage>
</organism>
<evidence type="ECO:0000313" key="2">
    <source>
        <dbReference type="Proteomes" id="UP001341840"/>
    </source>
</evidence>
<dbReference type="Proteomes" id="UP001341840">
    <property type="component" value="Unassembled WGS sequence"/>
</dbReference>
<name>A0ABU6YLF2_9FABA</name>
<keyword evidence="2" id="KW-1185">Reference proteome</keyword>
<protein>
    <submittedName>
        <fullName evidence="1">Uncharacterized protein</fullName>
    </submittedName>
</protein>
<gene>
    <name evidence="1" type="ORF">PIB30_059368</name>
</gene>
<comment type="caution">
    <text evidence="1">The sequence shown here is derived from an EMBL/GenBank/DDBJ whole genome shotgun (WGS) entry which is preliminary data.</text>
</comment>
<accession>A0ABU6YLF2</accession>
<feature type="non-terminal residue" evidence="1">
    <location>
        <position position="1"/>
    </location>
</feature>
<evidence type="ECO:0000313" key="1">
    <source>
        <dbReference type="EMBL" id="MED6209923.1"/>
    </source>
</evidence>
<proteinExistence type="predicted"/>